<sequence length="70" mass="7662">MADGRHERLATAERTTNRARCIDLALAAPSTDVTAILVERRPHRVNSLADNAPFRGECRSQTSCCKGHDA</sequence>
<comment type="caution">
    <text evidence="1">The sequence shown here is derived from an EMBL/GenBank/DDBJ whole genome shotgun (WGS) entry which is preliminary data.</text>
</comment>
<accession>A0A956LVY3</accession>
<gene>
    <name evidence="1" type="ORF">KC729_01565</name>
</gene>
<dbReference type="EMBL" id="JAGQHR010000020">
    <property type="protein sequence ID" value="MCA9726338.1"/>
    <property type="molecule type" value="Genomic_DNA"/>
</dbReference>
<dbReference type="Proteomes" id="UP000697710">
    <property type="component" value="Unassembled WGS sequence"/>
</dbReference>
<protein>
    <submittedName>
        <fullName evidence="1">Uncharacterized protein</fullName>
    </submittedName>
</protein>
<dbReference type="AlphaFoldDB" id="A0A956LVY3"/>
<reference evidence="1" key="1">
    <citation type="submission" date="2020-04" db="EMBL/GenBank/DDBJ databases">
        <authorList>
            <person name="Zhang T."/>
        </authorList>
    </citation>
    <scope>NUCLEOTIDE SEQUENCE</scope>
    <source>
        <strain evidence="1">HKST-UBA01</strain>
    </source>
</reference>
<reference evidence="1" key="2">
    <citation type="journal article" date="2021" name="Microbiome">
        <title>Successional dynamics and alternative stable states in a saline activated sludge microbial community over 9 years.</title>
        <authorList>
            <person name="Wang Y."/>
            <person name="Ye J."/>
            <person name="Ju F."/>
            <person name="Liu L."/>
            <person name="Boyd J.A."/>
            <person name="Deng Y."/>
            <person name="Parks D.H."/>
            <person name="Jiang X."/>
            <person name="Yin X."/>
            <person name="Woodcroft B.J."/>
            <person name="Tyson G.W."/>
            <person name="Hugenholtz P."/>
            <person name="Polz M.F."/>
            <person name="Zhang T."/>
        </authorList>
    </citation>
    <scope>NUCLEOTIDE SEQUENCE</scope>
    <source>
        <strain evidence="1">HKST-UBA01</strain>
    </source>
</reference>
<proteinExistence type="predicted"/>
<organism evidence="1 2">
    <name type="scientific">Eiseniibacteriota bacterium</name>
    <dbReference type="NCBI Taxonomy" id="2212470"/>
    <lineage>
        <taxon>Bacteria</taxon>
        <taxon>Candidatus Eiseniibacteriota</taxon>
    </lineage>
</organism>
<name>A0A956LVY3_UNCEI</name>
<evidence type="ECO:0000313" key="2">
    <source>
        <dbReference type="Proteomes" id="UP000697710"/>
    </source>
</evidence>
<evidence type="ECO:0000313" key="1">
    <source>
        <dbReference type="EMBL" id="MCA9726338.1"/>
    </source>
</evidence>